<evidence type="ECO:0000313" key="2">
    <source>
        <dbReference type="EMBL" id="KAK1590761.1"/>
    </source>
</evidence>
<gene>
    <name evidence="2" type="ORF">LY79DRAFT_199616</name>
</gene>
<name>A0AAD8V510_9PEZI</name>
<keyword evidence="1" id="KW-1133">Transmembrane helix</keyword>
<dbReference type="EMBL" id="JAHLJV010000029">
    <property type="protein sequence ID" value="KAK1590761.1"/>
    <property type="molecule type" value="Genomic_DNA"/>
</dbReference>
<reference evidence="2" key="1">
    <citation type="submission" date="2021-06" db="EMBL/GenBank/DDBJ databases">
        <title>Comparative genomics, transcriptomics and evolutionary studies reveal genomic signatures of adaptation to plant cell wall in hemibiotrophic fungi.</title>
        <authorList>
            <consortium name="DOE Joint Genome Institute"/>
            <person name="Baroncelli R."/>
            <person name="Diaz J.F."/>
            <person name="Benocci T."/>
            <person name="Peng M."/>
            <person name="Battaglia E."/>
            <person name="Haridas S."/>
            <person name="Andreopoulos W."/>
            <person name="Labutti K."/>
            <person name="Pangilinan J."/>
            <person name="Floch G.L."/>
            <person name="Makela M.R."/>
            <person name="Henrissat B."/>
            <person name="Grigoriev I.V."/>
            <person name="Crouch J.A."/>
            <person name="De Vries R.P."/>
            <person name="Sukno S.A."/>
            <person name="Thon M.R."/>
        </authorList>
    </citation>
    <scope>NUCLEOTIDE SEQUENCE</scope>
    <source>
        <strain evidence="2">CBS 125086</strain>
    </source>
</reference>
<feature type="transmembrane region" description="Helical" evidence="1">
    <location>
        <begin position="54"/>
        <end position="75"/>
    </location>
</feature>
<keyword evidence="3" id="KW-1185">Reference proteome</keyword>
<sequence>MGREQMAGWLVLLSLLLLFFFFFFAWRGRSLRGVHVSGPIPGLPNLDCRRHRLSEGLGCVICCVPVTCVCVCALAKRGCSTSYLKRCISCADLFLFFSFFSFCLSLPLGSSCRPLFGSELQKETTQADETGGGEGGQRMWPPRTLTICSQACDLHPRFLSSLSQHL</sequence>
<protein>
    <submittedName>
        <fullName evidence="2">Uncharacterized protein</fullName>
    </submittedName>
</protein>
<evidence type="ECO:0000256" key="1">
    <source>
        <dbReference type="SAM" id="Phobius"/>
    </source>
</evidence>
<dbReference type="AlphaFoldDB" id="A0AAD8V510"/>
<accession>A0AAD8V510</accession>
<proteinExistence type="predicted"/>
<dbReference type="GeneID" id="85435687"/>
<dbReference type="RefSeq" id="XP_060414235.1">
    <property type="nucleotide sequence ID" value="XM_060551447.1"/>
</dbReference>
<keyword evidence="1" id="KW-0812">Transmembrane</keyword>
<comment type="caution">
    <text evidence="2">The sequence shown here is derived from an EMBL/GenBank/DDBJ whole genome shotgun (WGS) entry which is preliminary data.</text>
</comment>
<organism evidence="2 3">
    <name type="scientific">Colletotrichum navitas</name>
    <dbReference type="NCBI Taxonomy" id="681940"/>
    <lineage>
        <taxon>Eukaryota</taxon>
        <taxon>Fungi</taxon>
        <taxon>Dikarya</taxon>
        <taxon>Ascomycota</taxon>
        <taxon>Pezizomycotina</taxon>
        <taxon>Sordariomycetes</taxon>
        <taxon>Hypocreomycetidae</taxon>
        <taxon>Glomerellales</taxon>
        <taxon>Glomerellaceae</taxon>
        <taxon>Colletotrichum</taxon>
        <taxon>Colletotrichum graminicola species complex</taxon>
    </lineage>
</organism>
<keyword evidence="1" id="KW-0472">Membrane</keyword>
<evidence type="ECO:0000313" key="3">
    <source>
        <dbReference type="Proteomes" id="UP001230504"/>
    </source>
</evidence>
<feature type="transmembrane region" description="Helical" evidence="1">
    <location>
        <begin position="87"/>
        <end position="108"/>
    </location>
</feature>
<dbReference type="Proteomes" id="UP001230504">
    <property type="component" value="Unassembled WGS sequence"/>
</dbReference>